<sequence>MRWAAAVVLSASLLAACGGGDANNSAKAQSSDARARATAAVAPAAVAADEIKVVDLIKVSETRVSRTEFDVVFQVRLRNTGSHSWRDVSLTLSAVGAGATIRDGAVVVGNVGASAELTPADTITLRQDRTKSFDIASLVWQVSGTASDTPADQLAALEDSGAIPKLERGPTIGGVDADGNGVRDDVDAWIASRYPAGVQRAAAVQAARALQASLLVNPQDLPAAKEASRRITYAANCVFTRFPAGGAIEPSRVMRELEGVTTNTKPRLLAYLAYNKALDGTSAALPEGDTCE</sequence>
<dbReference type="EMBL" id="NIOF01000005">
    <property type="protein sequence ID" value="OWQ90274.1"/>
    <property type="molecule type" value="Genomic_DNA"/>
</dbReference>
<accession>A0A246JCG2</accession>
<dbReference type="AlphaFoldDB" id="A0A246JCG2"/>
<evidence type="ECO:0000313" key="1">
    <source>
        <dbReference type="EMBL" id="OWQ90274.1"/>
    </source>
</evidence>
<keyword evidence="2" id="KW-1185">Reference proteome</keyword>
<gene>
    <name evidence="1" type="ORF">CDN99_12935</name>
</gene>
<proteinExistence type="predicted"/>
<reference evidence="1 2" key="1">
    <citation type="journal article" date="2008" name="Int. J. Syst. Evol. Microbiol.">
        <title>Description of Roseateles aquatilis sp. nov. and Roseateles terrae sp. nov., in the class Betaproteobacteria, and emended description of the genus Roseateles.</title>
        <authorList>
            <person name="Gomila M."/>
            <person name="Bowien B."/>
            <person name="Falsen E."/>
            <person name="Moore E.R."/>
            <person name="Lalucat J."/>
        </authorList>
    </citation>
    <scope>NUCLEOTIDE SEQUENCE [LARGE SCALE GENOMIC DNA]</scope>
    <source>
        <strain evidence="1 2">CCUG 48205</strain>
    </source>
</reference>
<evidence type="ECO:0008006" key="3">
    <source>
        <dbReference type="Google" id="ProtNLM"/>
    </source>
</evidence>
<dbReference type="Proteomes" id="UP000197468">
    <property type="component" value="Unassembled WGS sequence"/>
</dbReference>
<evidence type="ECO:0000313" key="2">
    <source>
        <dbReference type="Proteomes" id="UP000197468"/>
    </source>
</evidence>
<comment type="caution">
    <text evidence="1">The sequence shown here is derived from an EMBL/GenBank/DDBJ whole genome shotgun (WGS) entry which is preliminary data.</text>
</comment>
<protein>
    <recommendedName>
        <fullName evidence="3">Lipoprotein</fullName>
    </recommendedName>
</protein>
<organism evidence="1 2">
    <name type="scientific">Roseateles aquatilis</name>
    <dbReference type="NCBI Taxonomy" id="431061"/>
    <lineage>
        <taxon>Bacteria</taxon>
        <taxon>Pseudomonadati</taxon>
        <taxon>Pseudomonadota</taxon>
        <taxon>Betaproteobacteria</taxon>
        <taxon>Burkholderiales</taxon>
        <taxon>Sphaerotilaceae</taxon>
        <taxon>Roseateles</taxon>
    </lineage>
</organism>
<name>A0A246JCG2_9BURK</name>
<dbReference type="PROSITE" id="PS51257">
    <property type="entry name" value="PROKAR_LIPOPROTEIN"/>
    <property type="match status" value="1"/>
</dbReference>